<evidence type="ECO:0000256" key="21">
    <source>
        <dbReference type="SAM" id="MobiDB-lite"/>
    </source>
</evidence>
<feature type="region of interest" description="Disordered" evidence="21">
    <location>
        <begin position="110"/>
        <end position="130"/>
    </location>
</feature>
<evidence type="ECO:0000256" key="6">
    <source>
        <dbReference type="ARBA" id="ARBA00022729"/>
    </source>
</evidence>
<dbReference type="InterPro" id="IPR050122">
    <property type="entry name" value="RTK"/>
</dbReference>
<keyword evidence="3" id="KW-0597">Phosphoprotein</keyword>
<feature type="domain" description="Protein kinase" evidence="24">
    <location>
        <begin position="868"/>
        <end position="1146"/>
    </location>
</feature>
<evidence type="ECO:0000256" key="20">
    <source>
        <dbReference type="PROSITE-ProRule" id="PRU10141"/>
    </source>
</evidence>
<feature type="transmembrane region" description="Helical" evidence="22">
    <location>
        <begin position="779"/>
        <end position="802"/>
    </location>
</feature>
<dbReference type="FunFam" id="3.30.200.20:FF:000593">
    <property type="entry name" value="Predicted protein"/>
    <property type="match status" value="1"/>
</dbReference>
<dbReference type="EMBL" id="GDHC01007334">
    <property type="protein sequence ID" value="JAQ11295.1"/>
    <property type="molecule type" value="Transcribed_RNA"/>
</dbReference>
<protein>
    <recommendedName>
        <fullName evidence="2">receptor protein-tyrosine kinase</fullName>
        <ecNumber evidence="2">2.7.10.1</ecNumber>
    </recommendedName>
</protein>
<evidence type="ECO:0000256" key="15">
    <source>
        <dbReference type="ARBA" id="ARBA00023170"/>
    </source>
</evidence>
<dbReference type="PROSITE" id="PS00107">
    <property type="entry name" value="PROTEIN_KINASE_ATP"/>
    <property type="match status" value="1"/>
</dbReference>
<dbReference type="InterPro" id="IPR011009">
    <property type="entry name" value="Kinase-like_dom_sf"/>
</dbReference>
<keyword evidence="5 22" id="KW-0812">Transmembrane</keyword>
<evidence type="ECO:0000256" key="10">
    <source>
        <dbReference type="ARBA" id="ARBA00022840"/>
    </source>
</evidence>
<keyword evidence="15 25" id="KW-0675">Receptor</keyword>
<feature type="region of interest" description="Disordered" evidence="21">
    <location>
        <begin position="657"/>
        <end position="740"/>
    </location>
</feature>
<comment type="function">
    <text evidence="19">Receptor for basic fibroblast growth factor.</text>
</comment>
<dbReference type="SUPFAM" id="SSF56112">
    <property type="entry name" value="Protein kinase-like (PK-like)"/>
    <property type="match status" value="1"/>
</dbReference>
<evidence type="ECO:0000256" key="4">
    <source>
        <dbReference type="ARBA" id="ARBA00022679"/>
    </source>
</evidence>
<dbReference type="InterPro" id="IPR001245">
    <property type="entry name" value="Ser-Thr/Tyr_kinase_cat_dom"/>
</dbReference>
<dbReference type="GO" id="GO:0005524">
    <property type="term" value="F:ATP binding"/>
    <property type="evidence" value="ECO:0007669"/>
    <property type="project" value="UniProtKB-UniRule"/>
</dbReference>
<evidence type="ECO:0000256" key="11">
    <source>
        <dbReference type="ARBA" id="ARBA00022989"/>
    </source>
</evidence>
<keyword evidence="17" id="KW-0393">Immunoglobulin domain</keyword>
<dbReference type="InterPro" id="IPR000719">
    <property type="entry name" value="Prot_kinase_dom"/>
</dbReference>
<evidence type="ECO:0000256" key="3">
    <source>
        <dbReference type="ARBA" id="ARBA00022553"/>
    </source>
</evidence>
<evidence type="ECO:0000256" key="17">
    <source>
        <dbReference type="ARBA" id="ARBA00023319"/>
    </source>
</evidence>
<dbReference type="PRINTS" id="PR00109">
    <property type="entry name" value="TYRKINASE"/>
</dbReference>
<keyword evidence="14" id="KW-1015">Disulfide bond</keyword>
<dbReference type="PANTHER" id="PTHR24416:SF481">
    <property type="entry name" value="TIE-LIKE RECEPTOR TYROSINE KINASE"/>
    <property type="match status" value="1"/>
</dbReference>
<dbReference type="GO" id="GO:0043235">
    <property type="term" value="C:receptor complex"/>
    <property type="evidence" value="ECO:0007669"/>
    <property type="project" value="TreeGrafter"/>
</dbReference>
<keyword evidence="7" id="KW-0677">Repeat</keyword>
<dbReference type="InterPro" id="IPR017441">
    <property type="entry name" value="Protein_kinase_ATP_BS"/>
</dbReference>
<dbReference type="Gene3D" id="1.10.510.10">
    <property type="entry name" value="Transferase(Phosphotransferase) domain 1"/>
    <property type="match status" value="1"/>
</dbReference>
<dbReference type="AlphaFoldDB" id="A0A146LW81"/>
<dbReference type="GO" id="GO:0004714">
    <property type="term" value="F:transmembrane receptor protein tyrosine kinase activity"/>
    <property type="evidence" value="ECO:0007669"/>
    <property type="project" value="UniProtKB-EC"/>
</dbReference>
<evidence type="ECO:0000256" key="19">
    <source>
        <dbReference type="ARBA" id="ARBA00056965"/>
    </source>
</evidence>
<keyword evidence="4" id="KW-0808">Transferase</keyword>
<dbReference type="EC" id="2.7.10.1" evidence="2"/>
<evidence type="ECO:0000256" key="23">
    <source>
        <dbReference type="SAM" id="SignalP"/>
    </source>
</evidence>
<feature type="compositionally biased region" description="Basic and acidic residues" evidence="21">
    <location>
        <begin position="697"/>
        <end position="707"/>
    </location>
</feature>
<keyword evidence="11 22" id="KW-1133">Transmembrane helix</keyword>
<keyword evidence="16" id="KW-0325">Glycoprotein</keyword>
<dbReference type="GO" id="GO:0005886">
    <property type="term" value="C:plasma membrane"/>
    <property type="evidence" value="ECO:0007669"/>
    <property type="project" value="TreeGrafter"/>
</dbReference>
<keyword evidence="12 22" id="KW-0472">Membrane</keyword>
<feature type="chain" id="PRO_5007527428" description="receptor protein-tyrosine kinase" evidence="23">
    <location>
        <begin position="22"/>
        <end position="1171"/>
    </location>
</feature>
<dbReference type="Gene3D" id="3.30.200.20">
    <property type="entry name" value="Phosphorylase Kinase, domain 1"/>
    <property type="match status" value="1"/>
</dbReference>
<evidence type="ECO:0000256" key="14">
    <source>
        <dbReference type="ARBA" id="ARBA00023157"/>
    </source>
</evidence>
<dbReference type="PROSITE" id="PS50011">
    <property type="entry name" value="PROTEIN_KINASE_DOM"/>
    <property type="match status" value="1"/>
</dbReference>
<dbReference type="FunFam" id="1.10.510.10:FF:000462">
    <property type="entry name" value="Receptor tyrosine kinase"/>
    <property type="match status" value="1"/>
</dbReference>
<comment type="catalytic activity">
    <reaction evidence="18">
        <text>L-tyrosyl-[protein] + ATP = O-phospho-L-tyrosyl-[protein] + ADP + H(+)</text>
        <dbReference type="Rhea" id="RHEA:10596"/>
        <dbReference type="Rhea" id="RHEA-COMP:10136"/>
        <dbReference type="Rhea" id="RHEA-COMP:20101"/>
        <dbReference type="ChEBI" id="CHEBI:15378"/>
        <dbReference type="ChEBI" id="CHEBI:30616"/>
        <dbReference type="ChEBI" id="CHEBI:46858"/>
        <dbReference type="ChEBI" id="CHEBI:61978"/>
        <dbReference type="ChEBI" id="CHEBI:456216"/>
        <dbReference type="EC" id="2.7.10.1"/>
    </reaction>
</comment>
<evidence type="ECO:0000256" key="18">
    <source>
        <dbReference type="ARBA" id="ARBA00051243"/>
    </source>
</evidence>
<dbReference type="GO" id="GO:0007169">
    <property type="term" value="P:cell surface receptor protein tyrosine kinase signaling pathway"/>
    <property type="evidence" value="ECO:0007669"/>
    <property type="project" value="TreeGrafter"/>
</dbReference>
<dbReference type="CDD" id="cd00192">
    <property type="entry name" value="PTKc"/>
    <property type="match status" value="1"/>
</dbReference>
<evidence type="ECO:0000256" key="2">
    <source>
        <dbReference type="ARBA" id="ARBA00011902"/>
    </source>
</evidence>
<reference evidence="25" key="1">
    <citation type="journal article" date="2016" name="Gigascience">
        <title>De novo construction of an expanded transcriptome assembly for the western tarnished plant bug, Lygus hesperus.</title>
        <authorList>
            <person name="Tassone E.E."/>
            <person name="Geib S.M."/>
            <person name="Hall B."/>
            <person name="Fabrick J.A."/>
            <person name="Brent C.S."/>
            <person name="Hull J.J."/>
        </authorList>
    </citation>
    <scope>NUCLEOTIDE SEQUENCE</scope>
</reference>
<evidence type="ECO:0000256" key="8">
    <source>
        <dbReference type="ARBA" id="ARBA00022741"/>
    </source>
</evidence>
<dbReference type="PROSITE" id="PS00109">
    <property type="entry name" value="PROTEIN_KINASE_TYR"/>
    <property type="match status" value="1"/>
</dbReference>
<dbReference type="PANTHER" id="PTHR24416">
    <property type="entry name" value="TYROSINE-PROTEIN KINASE RECEPTOR"/>
    <property type="match status" value="1"/>
</dbReference>
<evidence type="ECO:0000256" key="5">
    <source>
        <dbReference type="ARBA" id="ARBA00022692"/>
    </source>
</evidence>
<proteinExistence type="predicted"/>
<evidence type="ECO:0000256" key="12">
    <source>
        <dbReference type="ARBA" id="ARBA00023136"/>
    </source>
</evidence>
<feature type="binding site" evidence="20">
    <location>
        <position position="903"/>
    </location>
    <ligand>
        <name>ATP</name>
        <dbReference type="ChEBI" id="CHEBI:30616"/>
    </ligand>
</feature>
<keyword evidence="9 25" id="KW-0418">Kinase</keyword>
<organism evidence="25">
    <name type="scientific">Lygus hesperus</name>
    <name type="common">Western plant bug</name>
    <dbReference type="NCBI Taxonomy" id="30085"/>
    <lineage>
        <taxon>Eukaryota</taxon>
        <taxon>Metazoa</taxon>
        <taxon>Ecdysozoa</taxon>
        <taxon>Arthropoda</taxon>
        <taxon>Hexapoda</taxon>
        <taxon>Insecta</taxon>
        <taxon>Pterygota</taxon>
        <taxon>Neoptera</taxon>
        <taxon>Paraneoptera</taxon>
        <taxon>Hemiptera</taxon>
        <taxon>Heteroptera</taxon>
        <taxon>Panheteroptera</taxon>
        <taxon>Cimicomorpha</taxon>
        <taxon>Miridae</taxon>
        <taxon>Mirini</taxon>
        <taxon>Lygus</taxon>
    </lineage>
</organism>
<name>A0A146LW81_LYGHE</name>
<evidence type="ECO:0000256" key="7">
    <source>
        <dbReference type="ARBA" id="ARBA00022737"/>
    </source>
</evidence>
<dbReference type="InterPro" id="IPR020635">
    <property type="entry name" value="Tyr_kinase_cat_dom"/>
</dbReference>
<feature type="signal peptide" evidence="23">
    <location>
        <begin position="1"/>
        <end position="21"/>
    </location>
</feature>
<gene>
    <name evidence="25" type="primary">Cad96Ca_3</name>
    <name evidence="25" type="ORF">g.59707</name>
</gene>
<evidence type="ECO:0000256" key="1">
    <source>
        <dbReference type="ARBA" id="ARBA00004167"/>
    </source>
</evidence>
<keyword evidence="6 23" id="KW-0732">Signal</keyword>
<accession>A0A146LW81</accession>
<evidence type="ECO:0000256" key="22">
    <source>
        <dbReference type="SAM" id="Phobius"/>
    </source>
</evidence>
<dbReference type="InterPro" id="IPR008266">
    <property type="entry name" value="Tyr_kinase_AS"/>
</dbReference>
<evidence type="ECO:0000256" key="16">
    <source>
        <dbReference type="ARBA" id="ARBA00023180"/>
    </source>
</evidence>
<sequence>MPVCCLTLLFVHLVLIIPLNGAEPDEVYKGRRWTNAGAEGPYSLVVSADDQELHPEESIGYALVLQEKKMGKIKPGEDLPVKTMEKYDKVTERLMMKENRKRQRLVAGDGASIRKRRRNPVAPPTTGLPQTMSYNLYNHFRPLEQDVPSDQFLPFLDFGRKLTTGATPSGFNSIEASSTVRITTATPETSDVDDDVYLDEMDVSVTQKSVERNSPPKIPAKLRKPEITNFFRKSEVNDSQSDPATLHPVHSRLELKNTQSKTETKYVQHDLQPNESGYKPQIVLSPNYGLRLNKTDVPNNANEPVSKESVLTVSSTTQNPSESVAIINQTVVPKIVHGTTIVPHIEEDAIQTEISGSPVTKLEPEVAETVPVLTPSNNHTLRDHHNFEVIKPLELVNEEPKERNFTEVIAESKQEVKPVVKEAVKPARLKELPDPSPTARILSTAVVTSVSVKESPRHPRIRNNYTSEVHHRVNPMKSDSAVPAVYNVSDILVPPENRTAILQNLARRKFTTYRPKTTSFRTVTFRSTFRRNSSSFPAVVHVVSTPPSYIEVPRISPASRSRTTFPPQPIQHRPSEIVRRLHSQQNAALTLENHTSSTATPTTLVETAEEIVDKSSASASESVSVRATSVPAGETVPTSTVGTTATTITVRTTTIVTTQPTPRPTPTTTTSTTQTSISESEFSTEPTEPPVTTGLEIEFRPLDELLSRRNSSRLPKPTRRTTMAPFVSPNNSSEPSTPRPYNFTVPHVPDLLWVYGQRGNHSIKTQPSTVGVAFHDTTWGIATYVLVALGMIPLVLGAVILVRQILLRSKKKVLDESEYSSEYNRSPLPTKLPRLPAHINWEESKPAPVPPVPASSVGTKWEFPRDKLRLQTVLGQGNFGQVWKAEADDISGHEGLTRLVAVKTVKEGASQREKEDLLRELGIMQELGAHPNVVTLLGCCTDKEPYLLIMEYVMYGKLLAFLREHRTRAHYFNFSDLSSALNSRDLTVFSYCVARGMEYLVSKGIIHRDLAARNILVDHNKLCKIADFGMSRNVRDTGEIYEQRPNRGALPIRWMAPESLHYNLFTHKSDVWSFGVLLWEIVTLGSTPYSTMGARDVMRQVIDGYRLEKPKHCKAEFFKVLTKCWQHDSNKRPTFSELKSEIGTLLGNSESEGRFVDLEAMAEEMMDQDHH</sequence>
<feature type="compositionally biased region" description="Low complexity" evidence="21">
    <location>
        <begin position="657"/>
        <end position="693"/>
    </location>
</feature>
<keyword evidence="10 20" id="KW-0067">ATP-binding</keyword>
<evidence type="ECO:0000256" key="13">
    <source>
        <dbReference type="ARBA" id="ARBA00023137"/>
    </source>
</evidence>
<evidence type="ECO:0000256" key="9">
    <source>
        <dbReference type="ARBA" id="ARBA00022777"/>
    </source>
</evidence>
<evidence type="ECO:0000313" key="25">
    <source>
        <dbReference type="EMBL" id="JAQ11295.1"/>
    </source>
</evidence>
<keyword evidence="8 20" id="KW-0547">Nucleotide-binding</keyword>
<evidence type="ECO:0000259" key="24">
    <source>
        <dbReference type="PROSITE" id="PS50011"/>
    </source>
</evidence>
<comment type="subcellular location">
    <subcellularLocation>
        <location evidence="1">Membrane</location>
        <topology evidence="1">Single-pass membrane protein</topology>
    </subcellularLocation>
</comment>
<keyword evidence="13" id="KW-0829">Tyrosine-protein kinase</keyword>
<dbReference type="Pfam" id="PF07714">
    <property type="entry name" value="PK_Tyr_Ser-Thr"/>
    <property type="match status" value="1"/>
</dbReference>
<dbReference type="SMART" id="SM00219">
    <property type="entry name" value="TyrKc"/>
    <property type="match status" value="1"/>
</dbReference>